<dbReference type="InterPro" id="IPR012467">
    <property type="entry name" value="DUF1684"/>
</dbReference>
<dbReference type="RefSeq" id="WP_275614135.1">
    <property type="nucleotide sequence ID" value="NZ_JARFVB010000001.1"/>
</dbReference>
<dbReference type="EMBL" id="JARFVB010000001">
    <property type="protein sequence ID" value="MDF0714858.1"/>
    <property type="molecule type" value="Genomic_DNA"/>
</dbReference>
<dbReference type="Proteomes" id="UP001221366">
    <property type="component" value="Unassembled WGS sequence"/>
</dbReference>
<dbReference type="PANTHER" id="PTHR41913:SF1">
    <property type="entry name" value="DUF1684 DOMAIN-CONTAINING PROTEIN"/>
    <property type="match status" value="1"/>
</dbReference>
<evidence type="ECO:0000313" key="2">
    <source>
        <dbReference type="Proteomes" id="UP001221366"/>
    </source>
</evidence>
<name>A0ABT5XUK4_9FLAO</name>
<keyword evidence="2" id="KW-1185">Reference proteome</keyword>
<accession>A0ABT5XUK4</accession>
<reference evidence="1 2" key="1">
    <citation type="submission" date="2023-03" db="EMBL/GenBank/DDBJ databases">
        <title>Muricauda XX sp. nov. and Muricauda XXX sp. nov., two novel species isolated from Okinawa Trough.</title>
        <authorList>
            <person name="Cao W."/>
            <person name="Deng X."/>
        </authorList>
    </citation>
    <scope>NUCLEOTIDE SEQUENCE [LARGE SCALE GENOMIC DNA]</scope>
    <source>
        <strain evidence="1 2">334s03</strain>
    </source>
</reference>
<proteinExistence type="predicted"/>
<evidence type="ECO:0000313" key="1">
    <source>
        <dbReference type="EMBL" id="MDF0714858.1"/>
    </source>
</evidence>
<sequence>MKLLFSIILLFMFNSKLTGQTYKDSILDFQNHLNEEYSNPEESPLTKKDIKKFKGHEYFPIDESFKVKAQFERVDDAVPFLMKTTTSRLPTYEIYGVATFELNNQEFKLNIYQSHKLRETEEYRDYLFLPFTDLTNGDSTYSGGRFIDLEIPTSDHITIDFNKAYNPYCAYNPKYSCPIPPPENSLPIAIVAGIKKIKK</sequence>
<protein>
    <submittedName>
        <fullName evidence="1">DUF1684 domain-containing protein</fullName>
    </submittedName>
</protein>
<comment type="caution">
    <text evidence="1">The sequence shown here is derived from an EMBL/GenBank/DDBJ whole genome shotgun (WGS) entry which is preliminary data.</text>
</comment>
<dbReference type="Pfam" id="PF07920">
    <property type="entry name" value="DUF1684"/>
    <property type="match status" value="1"/>
</dbReference>
<dbReference type="PANTHER" id="PTHR41913">
    <property type="entry name" value="DUF1684 DOMAIN-CONTAINING PROTEIN"/>
    <property type="match status" value="1"/>
</dbReference>
<gene>
    <name evidence="1" type="ORF">PY092_01755</name>
</gene>
<organism evidence="1 2">
    <name type="scientific">Flagellimonas yonaguniensis</name>
    <dbReference type="NCBI Taxonomy" id="3031325"/>
    <lineage>
        <taxon>Bacteria</taxon>
        <taxon>Pseudomonadati</taxon>
        <taxon>Bacteroidota</taxon>
        <taxon>Flavobacteriia</taxon>
        <taxon>Flavobacteriales</taxon>
        <taxon>Flavobacteriaceae</taxon>
        <taxon>Flagellimonas</taxon>
    </lineage>
</organism>